<sequence>MAYGILNEHDTNILLSSDGNLICEKCSYNCSVCKKPILDETIMTGDESFHVDCFRCRQCRSKIDDLVFAKTNQTNLYPLYPMRLQGSSLESADSIPKSHTLPISEDAGINRRHSRLFDSQLADILKNKTGKLNGHQRSDDKQKSREDLPKKHGIFSKRNDSIENLARMFPSKNRGETNEKHSRNASITSLRSEPYDGSNHTLSLNSNYSDKMELWSKSMHRKIDSSSSIKKKNLPNQQQLPHIDERSNSFSPNEVPSYSTYYPAHSNSPSTPSSNSPTSPDFPSSTNNDVTPRKAAYDSGPPVLPPLSFSDKTNDGNLDDALSDIKIESDLKIEPSLFTADFSDERSFKSQTGSIKTESIGDNSPGESPMSPERKDSMSSLTSASSKENEIIIIEPEDTSPEELKKQLFELKKKLAESESNFRKIKRVSQRAFDDFRMVKEDFNTEVTLRRKAEEIVESLRSELELQHKTLEAAKLDREHFEKILKDSKLSMDQLQLLQNELKELNLQKEIAINELEVLTKEKQAGLAENTPNVSNNLPGSIAKHLSTQFDLVKQNYLTDIKSLQMEKDSLLQETEELRNKRDQYSEEMKLLNAKNLELIEMNNELVRQIEVHSKGKVANKIFKNNKTSPYIDPECTDAPIVSVRNVDRRNSTVVTQPKVFQWIARKGKGKFNKFLGSAHVIGLPAHTNDNREEAKKKMINQMFINQDAYPTYHGVSTEHDIEHNSMFGLDLTKQAELDGDEVPYIVLKCILAVELRGMDLEGIYRKSGGATQMREIIAAFDQGKDFDLETPNQFNDICAVTSVLKHYLRELPNPLLTFELYQGFLDSIALEDGDEKLEKFRQLTQKLPKVHYSTTRHLMLHLDRVRQQGADNRMNAKNLSVVFGPTLLRGPNPSNEIFDMNSKNMIVEYIIENVNTLFPTPSNQSNQNNIERRKDGFI</sequence>
<dbReference type="EMBL" id="CAJVQC010002673">
    <property type="protein sequence ID" value="CAG8515554.1"/>
    <property type="molecule type" value="Genomic_DNA"/>
</dbReference>
<gene>
    <name evidence="1" type="ORF">RPERSI_LOCUS2457</name>
</gene>
<evidence type="ECO:0000313" key="2">
    <source>
        <dbReference type="Proteomes" id="UP000789920"/>
    </source>
</evidence>
<dbReference type="Proteomes" id="UP000789920">
    <property type="component" value="Unassembled WGS sequence"/>
</dbReference>
<comment type="caution">
    <text evidence="1">The sequence shown here is derived from an EMBL/GenBank/DDBJ whole genome shotgun (WGS) entry which is preliminary data.</text>
</comment>
<proteinExistence type="predicted"/>
<evidence type="ECO:0000313" key="1">
    <source>
        <dbReference type="EMBL" id="CAG8515554.1"/>
    </source>
</evidence>
<keyword evidence="2" id="KW-1185">Reference proteome</keyword>
<accession>A0ACA9L7T6</accession>
<protein>
    <submittedName>
        <fullName evidence="1">11590_t:CDS:1</fullName>
    </submittedName>
</protein>
<name>A0ACA9L7T6_9GLOM</name>
<reference evidence="1" key="1">
    <citation type="submission" date="2021-06" db="EMBL/GenBank/DDBJ databases">
        <authorList>
            <person name="Kallberg Y."/>
            <person name="Tangrot J."/>
            <person name="Rosling A."/>
        </authorList>
    </citation>
    <scope>NUCLEOTIDE SEQUENCE</scope>
    <source>
        <strain evidence="1">MA461A</strain>
    </source>
</reference>
<organism evidence="1 2">
    <name type="scientific">Racocetra persica</name>
    <dbReference type="NCBI Taxonomy" id="160502"/>
    <lineage>
        <taxon>Eukaryota</taxon>
        <taxon>Fungi</taxon>
        <taxon>Fungi incertae sedis</taxon>
        <taxon>Mucoromycota</taxon>
        <taxon>Glomeromycotina</taxon>
        <taxon>Glomeromycetes</taxon>
        <taxon>Diversisporales</taxon>
        <taxon>Gigasporaceae</taxon>
        <taxon>Racocetra</taxon>
    </lineage>
</organism>